<dbReference type="PIRSF" id="PIRSF010386">
    <property type="entry name" value="RocB"/>
    <property type="match status" value="1"/>
</dbReference>
<dbReference type="InterPro" id="IPR002933">
    <property type="entry name" value="Peptidase_M20"/>
</dbReference>
<dbReference type="Pfam" id="PF01546">
    <property type="entry name" value="Peptidase_M20"/>
    <property type="match status" value="1"/>
</dbReference>
<evidence type="ECO:0000313" key="1">
    <source>
        <dbReference type="EMBL" id="SHI75064.1"/>
    </source>
</evidence>
<evidence type="ECO:0000313" key="2">
    <source>
        <dbReference type="Proteomes" id="UP000184278"/>
    </source>
</evidence>
<protein>
    <submittedName>
        <fullName evidence="1">Arginine utilization protein RocB</fullName>
    </submittedName>
</protein>
<accession>A0A1M6DP82</accession>
<dbReference type="GO" id="GO:0016787">
    <property type="term" value="F:hydrolase activity"/>
    <property type="evidence" value="ECO:0007669"/>
    <property type="project" value="InterPro"/>
</dbReference>
<dbReference type="Gene3D" id="3.40.630.10">
    <property type="entry name" value="Zn peptidases"/>
    <property type="match status" value="1"/>
</dbReference>
<dbReference type="GeneID" id="89509748"/>
<dbReference type="InterPro" id="IPR012166">
    <property type="entry name" value="Uncharacterised_RocB"/>
</dbReference>
<dbReference type="STRING" id="1121131.SAMN02745229_03562"/>
<gene>
    <name evidence="1" type="ORF">SAMN02745229_03562</name>
</gene>
<dbReference type="InterPro" id="IPR050072">
    <property type="entry name" value="Peptidase_M20A"/>
</dbReference>
<dbReference type="Proteomes" id="UP000184278">
    <property type="component" value="Unassembled WGS sequence"/>
</dbReference>
<dbReference type="AlphaFoldDB" id="A0A1M6DP82"/>
<sequence length="551" mass="63298">METKDLFTESYRITKEMVAIPSVNGTSGEKDIGLYIESYLRDIPYFKDHPEEVVVQLLKGDKLKRRNVFAILEGRRSKSCRTIILHGHTDTVGVEDYGILKKHCFDSDSLLDALKEVPLSDEVRKDLESGLYMFGRGSVDMKSGDAVLMAIANLMSERLDELEGNLIFAFNPVEENMHTGMIESLDFYQKIKKERGYEYIFAINNDYTCPLYAGDEHNYIYTGAVGKLLPSFYILGKSTHVGQCLEGFDASLIASRLVEKIDLNTDFCDGYEGEYSLPPAVLKISDLKDFYNVQTAQEAFVYFNYFVHDASILEVTSKLVTAAHEALADVQNRIKECSESYYDKAQMEYIPFEYEPNVYEYKQIYEIAKDTFDGNLEAHIRSFISGLDDKKYDIREKMMLLVKELSQIAKITAPAIVFFYTPPYCPHSTLHEEVDREKELIDSLGKILKDVEKEENVEYKMLHFYPSLSDSSYIKIDDPKDSVEALHKDFPDMDYLYPIPFDKIGGLDIPAFTFGTYGKDAHKWTERVHKPYTFGVLPKLIEKTIRYYLEA</sequence>
<name>A0A1M6DP82_BUTFI</name>
<dbReference type="EMBL" id="FQXK01000039">
    <property type="protein sequence ID" value="SHI75064.1"/>
    <property type="molecule type" value="Genomic_DNA"/>
</dbReference>
<proteinExistence type="predicted"/>
<dbReference type="OrthoDB" id="9792335at2"/>
<reference evidence="2" key="1">
    <citation type="submission" date="2016-11" db="EMBL/GenBank/DDBJ databases">
        <authorList>
            <person name="Varghese N."/>
            <person name="Submissions S."/>
        </authorList>
    </citation>
    <scope>NUCLEOTIDE SEQUENCE [LARGE SCALE GENOMIC DNA]</scope>
    <source>
        <strain evidence="2">DSM 3071</strain>
    </source>
</reference>
<organism evidence="1 2">
    <name type="scientific">Butyrivibrio fibrisolvens DSM 3071</name>
    <dbReference type="NCBI Taxonomy" id="1121131"/>
    <lineage>
        <taxon>Bacteria</taxon>
        <taxon>Bacillati</taxon>
        <taxon>Bacillota</taxon>
        <taxon>Clostridia</taxon>
        <taxon>Lachnospirales</taxon>
        <taxon>Lachnospiraceae</taxon>
        <taxon>Butyrivibrio</taxon>
    </lineage>
</organism>
<dbReference type="RefSeq" id="WP_073389764.1">
    <property type="nucleotide sequence ID" value="NZ_FQXK01000039.1"/>
</dbReference>
<dbReference type="PANTHER" id="PTHR43808:SF27">
    <property type="entry name" value="PROTEIN ROCB"/>
    <property type="match status" value="1"/>
</dbReference>
<dbReference type="SUPFAM" id="SSF53187">
    <property type="entry name" value="Zn-dependent exopeptidases"/>
    <property type="match status" value="1"/>
</dbReference>
<keyword evidence="2" id="KW-1185">Reference proteome</keyword>
<dbReference type="PANTHER" id="PTHR43808">
    <property type="entry name" value="ACETYLORNITHINE DEACETYLASE"/>
    <property type="match status" value="1"/>
</dbReference>